<sequence length="148" mass="18052">MNGPPNPPPVHPLHHIMAAIDHLRHSPWLIRIQQQHPDPRPRQFLERFFLVMDNILSYVDRHQLLPATVHRHIGADQLQPLEHRQYMDLLNVHQHHLREFFNQLRRFINPLRRCFLRLPRERFARHRQDVDLLYQFTYNIFLAKHGDL</sequence>
<dbReference type="EMBL" id="JBJKBG010000010">
    <property type="protein sequence ID" value="KAL3719805.1"/>
    <property type="molecule type" value="Genomic_DNA"/>
</dbReference>
<evidence type="ECO:0000313" key="2">
    <source>
        <dbReference type="Proteomes" id="UP001634007"/>
    </source>
</evidence>
<dbReference type="AlphaFoldDB" id="A0ABD3IXY4"/>
<protein>
    <submittedName>
        <fullName evidence="1">Uncharacterized protein</fullName>
    </submittedName>
</protein>
<organism evidence="1 2">
    <name type="scientific">Eucalyptus globulus</name>
    <name type="common">Tasmanian blue gum</name>
    <dbReference type="NCBI Taxonomy" id="34317"/>
    <lineage>
        <taxon>Eukaryota</taxon>
        <taxon>Viridiplantae</taxon>
        <taxon>Streptophyta</taxon>
        <taxon>Embryophyta</taxon>
        <taxon>Tracheophyta</taxon>
        <taxon>Spermatophyta</taxon>
        <taxon>Magnoliopsida</taxon>
        <taxon>eudicotyledons</taxon>
        <taxon>Gunneridae</taxon>
        <taxon>Pentapetalae</taxon>
        <taxon>rosids</taxon>
        <taxon>malvids</taxon>
        <taxon>Myrtales</taxon>
        <taxon>Myrtaceae</taxon>
        <taxon>Myrtoideae</taxon>
        <taxon>Eucalypteae</taxon>
        <taxon>Eucalyptus</taxon>
    </lineage>
</organism>
<proteinExistence type="predicted"/>
<evidence type="ECO:0000313" key="1">
    <source>
        <dbReference type="EMBL" id="KAL3719806.1"/>
    </source>
</evidence>
<dbReference type="EMBL" id="JBJKBG010000010">
    <property type="protein sequence ID" value="KAL3719806.1"/>
    <property type="molecule type" value="Genomic_DNA"/>
</dbReference>
<accession>A0ABD3IXY4</accession>
<gene>
    <name evidence="1" type="ORF">ACJRO7_004738</name>
</gene>
<keyword evidence="2" id="KW-1185">Reference proteome</keyword>
<name>A0ABD3IXY4_EUCGL</name>
<reference evidence="1 2" key="1">
    <citation type="submission" date="2024-11" db="EMBL/GenBank/DDBJ databases">
        <title>Chromosome-level genome assembly of Eucalyptus globulus Labill. provides insights into its genome evolution.</title>
        <authorList>
            <person name="Li X."/>
        </authorList>
    </citation>
    <scope>NUCLEOTIDE SEQUENCE [LARGE SCALE GENOMIC DNA]</scope>
    <source>
        <strain evidence="1">CL2024</strain>
        <tissue evidence="1">Fresh tender leaves</tissue>
    </source>
</reference>
<comment type="caution">
    <text evidence="1">The sequence shown here is derived from an EMBL/GenBank/DDBJ whole genome shotgun (WGS) entry which is preliminary data.</text>
</comment>
<dbReference type="Proteomes" id="UP001634007">
    <property type="component" value="Unassembled WGS sequence"/>
</dbReference>